<keyword evidence="3" id="KW-0159">Chromosome partition</keyword>
<evidence type="ECO:0000256" key="1">
    <source>
        <dbReference type="ARBA" id="ARBA00022490"/>
    </source>
</evidence>
<keyword evidence="2" id="KW-0132">Cell division</keyword>
<reference evidence="6 7" key="1">
    <citation type="journal article" date="2015" name="Clin. Infect. Dis.">
        <title>Genomic Investigations unmask Mycoplasma amphoriforme, a new respiratory pathogen.</title>
        <authorList>
            <person name="Gillespie S.H."/>
            <person name="Ling C.L."/>
            <person name="Oravcova K."/>
            <person name="Pinheiro M."/>
            <person name="Wells L."/>
            <person name="Bryant J.M."/>
            <person name="McHugh T.D."/>
            <person name="Bebear C."/>
            <person name="Webster D."/>
            <person name="Harris S.R."/>
            <person name="Seth-Smith H.M."/>
            <person name="Thomson N.R."/>
        </authorList>
    </citation>
    <scope>NUCLEOTIDE SEQUENCE [LARGE SCALE GENOMIC DNA]</scope>
    <source>
        <strain evidence="6 7">A39</strain>
    </source>
</reference>
<dbReference type="InterPro" id="IPR036390">
    <property type="entry name" value="WH_DNA-bd_sf"/>
</dbReference>
<dbReference type="AlphaFoldDB" id="A0A292IIE6"/>
<protein>
    <recommendedName>
        <fullName evidence="8">Segregation and condensation protein B</fullName>
    </recommendedName>
</protein>
<feature type="compositionally biased region" description="Basic residues" evidence="5">
    <location>
        <begin position="1"/>
        <end position="15"/>
    </location>
</feature>
<organism evidence="6 7">
    <name type="scientific">Mycoplasma amphoriforme A39</name>
    <dbReference type="NCBI Taxonomy" id="572419"/>
    <lineage>
        <taxon>Bacteria</taxon>
        <taxon>Bacillati</taxon>
        <taxon>Mycoplasmatota</taxon>
        <taxon>Mollicutes</taxon>
        <taxon>Mycoplasmataceae</taxon>
        <taxon>Mycoplasma</taxon>
    </lineage>
</organism>
<dbReference type="EMBL" id="HG937516">
    <property type="protein sequence ID" value="CDN40322.1"/>
    <property type="molecule type" value="Genomic_DNA"/>
</dbReference>
<keyword evidence="1" id="KW-0963">Cytoplasm</keyword>
<dbReference type="GO" id="GO:0051301">
    <property type="term" value="P:cell division"/>
    <property type="evidence" value="ECO:0007669"/>
    <property type="project" value="UniProtKB-KW"/>
</dbReference>
<feature type="region of interest" description="Disordered" evidence="5">
    <location>
        <begin position="1"/>
        <end position="20"/>
    </location>
</feature>
<name>A0A292IIE6_9MOLU</name>
<evidence type="ECO:0000313" key="7">
    <source>
        <dbReference type="Proteomes" id="UP000261764"/>
    </source>
</evidence>
<evidence type="ECO:0000256" key="4">
    <source>
        <dbReference type="ARBA" id="ARBA00023306"/>
    </source>
</evidence>
<dbReference type="KEGG" id="mamp:MAMA39_01990"/>
<gene>
    <name evidence="6" type="ORF">MAMA39_01990</name>
</gene>
<dbReference type="PANTHER" id="PTHR34298">
    <property type="entry name" value="SEGREGATION AND CONDENSATION PROTEIN B"/>
    <property type="match status" value="1"/>
</dbReference>
<evidence type="ECO:0008006" key="8">
    <source>
        <dbReference type="Google" id="ProtNLM"/>
    </source>
</evidence>
<dbReference type="InterPro" id="IPR036388">
    <property type="entry name" value="WH-like_DNA-bd_sf"/>
</dbReference>
<evidence type="ECO:0000256" key="3">
    <source>
        <dbReference type="ARBA" id="ARBA00022829"/>
    </source>
</evidence>
<proteinExistence type="predicted"/>
<dbReference type="GO" id="GO:0051304">
    <property type="term" value="P:chromosome separation"/>
    <property type="evidence" value="ECO:0007669"/>
    <property type="project" value="InterPro"/>
</dbReference>
<dbReference type="Pfam" id="PF04079">
    <property type="entry name" value="SMC_ScpB"/>
    <property type="match status" value="1"/>
</dbReference>
<dbReference type="Gene3D" id="1.10.10.10">
    <property type="entry name" value="Winged helix-like DNA-binding domain superfamily/Winged helix DNA-binding domain"/>
    <property type="match status" value="2"/>
</dbReference>
<sequence length="261" mass="29724">MAKKTKPKTPTKVKKTQVSETNIKKKQALISDDLNNANLDRDFIRSKSTALQEDVQINPPIKKNTATLDNIELSVTAILQGALYVAGKEGMSIIELHKILPKTSTDEIKRHLMIMQNKYDQDSNMGICLKEFGGRYKMLTKSQIKKEMQRFVNTRFKNPLNSKLMEVLAIIAYNQPCTRPRISEIRGTDSAPLVDNLLEKGLIVELGRADTWGRPFIYEVSEKFYDLFGISDVKELPEVQNFDVDAFSDASFFDNNHFDDN</sequence>
<evidence type="ECO:0000256" key="2">
    <source>
        <dbReference type="ARBA" id="ARBA00022618"/>
    </source>
</evidence>
<evidence type="ECO:0000313" key="6">
    <source>
        <dbReference type="EMBL" id="CDN40322.1"/>
    </source>
</evidence>
<accession>A0A292IIE6</accession>
<dbReference type="InterPro" id="IPR005234">
    <property type="entry name" value="ScpB_csome_segregation"/>
</dbReference>
<dbReference type="NCBIfam" id="TIGR00281">
    <property type="entry name" value="SMC-Scp complex subunit ScpB"/>
    <property type="match status" value="1"/>
</dbReference>
<dbReference type="RefSeq" id="WP_343251666.1">
    <property type="nucleotide sequence ID" value="NZ_HG937516.1"/>
</dbReference>
<dbReference type="SUPFAM" id="SSF46785">
    <property type="entry name" value="Winged helix' DNA-binding domain"/>
    <property type="match status" value="2"/>
</dbReference>
<keyword evidence="7" id="KW-1185">Reference proteome</keyword>
<evidence type="ECO:0000256" key="5">
    <source>
        <dbReference type="SAM" id="MobiDB-lite"/>
    </source>
</evidence>
<dbReference type="Proteomes" id="UP000261764">
    <property type="component" value="Chromosome I"/>
</dbReference>
<dbReference type="PANTHER" id="PTHR34298:SF2">
    <property type="entry name" value="SEGREGATION AND CONDENSATION PROTEIN B"/>
    <property type="match status" value="1"/>
</dbReference>
<keyword evidence="4" id="KW-0131">Cell cycle</keyword>